<evidence type="ECO:0000313" key="4">
    <source>
        <dbReference type="Proteomes" id="UP000199603"/>
    </source>
</evidence>
<evidence type="ECO:0000313" key="3">
    <source>
        <dbReference type="EMBL" id="SDE05226.1"/>
    </source>
</evidence>
<feature type="coiled-coil region" evidence="1">
    <location>
        <begin position="12"/>
        <end position="47"/>
    </location>
</feature>
<protein>
    <submittedName>
        <fullName evidence="3">Uncharacterized protein</fullName>
    </submittedName>
</protein>
<keyword evidence="4" id="KW-1185">Reference proteome</keyword>
<evidence type="ECO:0000256" key="2">
    <source>
        <dbReference type="SAM" id="MobiDB-lite"/>
    </source>
</evidence>
<organism evidence="3 4">
    <name type="scientific">Aquimonas voraii</name>
    <dbReference type="NCBI Taxonomy" id="265719"/>
    <lineage>
        <taxon>Bacteria</taxon>
        <taxon>Pseudomonadati</taxon>
        <taxon>Pseudomonadota</taxon>
        <taxon>Gammaproteobacteria</taxon>
        <taxon>Lysobacterales</taxon>
        <taxon>Lysobacteraceae</taxon>
        <taxon>Aquimonas</taxon>
    </lineage>
</organism>
<name>A0A1G6ZUF1_9GAMM</name>
<evidence type="ECO:0000256" key="1">
    <source>
        <dbReference type="SAM" id="Coils"/>
    </source>
</evidence>
<dbReference type="STRING" id="265719.SAMN04488509_11555"/>
<dbReference type="AlphaFoldDB" id="A0A1G6ZUF1"/>
<dbReference type="RefSeq" id="WP_091245374.1">
    <property type="nucleotide sequence ID" value="NZ_FNAG01000015.1"/>
</dbReference>
<dbReference type="EMBL" id="FNAG01000015">
    <property type="protein sequence ID" value="SDE05226.1"/>
    <property type="molecule type" value="Genomic_DNA"/>
</dbReference>
<accession>A0A1G6ZUF1</accession>
<sequence length="178" mass="20343">MKNDIPKSADSFAETAEAIDQLTDRLREQVRQNANELEQAFTEGRNQIARSLGAGRGFCPIALRIRMNQVKPTIAWMHLIKRDPSGRWYARQVQRNGRGCARERLTKLLTQVAPEYLDFILGIEDQLQRWMPAAQDALELTRWQNKRRKQRAAAAPRAGTQESDWLLPEDMAQGGVSE</sequence>
<reference evidence="3 4" key="1">
    <citation type="submission" date="2016-10" db="EMBL/GenBank/DDBJ databases">
        <authorList>
            <person name="de Groot N.N."/>
        </authorList>
    </citation>
    <scope>NUCLEOTIDE SEQUENCE [LARGE SCALE GENOMIC DNA]</scope>
    <source>
        <strain evidence="3 4">DSM 16957</strain>
    </source>
</reference>
<dbReference type="Proteomes" id="UP000199603">
    <property type="component" value="Unassembled WGS sequence"/>
</dbReference>
<keyword evidence="1" id="KW-0175">Coiled coil</keyword>
<gene>
    <name evidence="3" type="ORF">SAMN04488509_11555</name>
</gene>
<proteinExistence type="predicted"/>
<feature type="region of interest" description="Disordered" evidence="2">
    <location>
        <begin position="145"/>
        <end position="178"/>
    </location>
</feature>